<dbReference type="GO" id="GO:0030272">
    <property type="term" value="F:5-formyltetrahydrofolate cyclo-ligase activity"/>
    <property type="evidence" value="ECO:0007669"/>
    <property type="project" value="UniProtKB-EC"/>
</dbReference>
<evidence type="ECO:0000256" key="1">
    <source>
        <dbReference type="ARBA" id="ARBA00010638"/>
    </source>
</evidence>
<keyword evidence="6" id="KW-0460">Magnesium</keyword>
<comment type="similarity">
    <text evidence="1 6">Belongs to the 5-formyltetrahydrofolate cyclo-ligase family.</text>
</comment>
<keyword evidence="8" id="KW-1185">Reference proteome</keyword>
<dbReference type="GO" id="GO:0009396">
    <property type="term" value="P:folic acid-containing compound biosynthetic process"/>
    <property type="evidence" value="ECO:0007669"/>
    <property type="project" value="TreeGrafter"/>
</dbReference>
<reference evidence="7" key="1">
    <citation type="submission" date="2016-04" db="EMBL/GenBank/DDBJ databases">
        <authorList>
            <person name="Evans L.H."/>
            <person name="Alamgir A."/>
            <person name="Owens N."/>
            <person name="Weber N.D."/>
            <person name="Virtaneva K."/>
            <person name="Barbian K."/>
            <person name="Babar A."/>
            <person name="Rosenke K."/>
        </authorList>
    </citation>
    <scope>NUCLEOTIDE SEQUENCE [LARGE SCALE GENOMIC DNA]</scope>
    <source>
        <strain evidence="7">CBS 101.48</strain>
    </source>
</reference>
<dbReference type="GO" id="GO:0046872">
    <property type="term" value="F:metal ion binding"/>
    <property type="evidence" value="ECO:0007669"/>
    <property type="project" value="UniProtKB-KW"/>
</dbReference>
<dbReference type="NCBIfam" id="TIGR02727">
    <property type="entry name" value="MTHFS_bact"/>
    <property type="match status" value="1"/>
</dbReference>
<dbReference type="InterPro" id="IPR024185">
    <property type="entry name" value="FTHF_cligase-like_sf"/>
</dbReference>
<dbReference type="STRING" id="4829.A0A163K902"/>
<dbReference type="SUPFAM" id="SSF100950">
    <property type="entry name" value="NagB/RpiA/CoA transferase-like"/>
    <property type="match status" value="1"/>
</dbReference>
<dbReference type="FunCoup" id="A0A163K902">
    <property type="interactions" value="264"/>
</dbReference>
<dbReference type="GO" id="GO:0005524">
    <property type="term" value="F:ATP binding"/>
    <property type="evidence" value="ECO:0007669"/>
    <property type="project" value="UniProtKB-KW"/>
</dbReference>
<dbReference type="InterPro" id="IPR002698">
    <property type="entry name" value="FTHF_cligase"/>
</dbReference>
<dbReference type="Pfam" id="PF01812">
    <property type="entry name" value="5-FTHF_cyc-lig"/>
    <property type="match status" value="1"/>
</dbReference>
<protein>
    <recommendedName>
        <fullName evidence="5 6">5-formyltetrahydrofolate cyclo-ligase</fullName>
        <ecNumber evidence="5 6">6.3.3.2</ecNumber>
    </recommendedName>
</protein>
<accession>A0A163K902</accession>
<gene>
    <name evidence="7" type="primary">ABSGL_12117.1 scaffold 12663</name>
</gene>
<dbReference type="Proteomes" id="UP000078561">
    <property type="component" value="Unassembled WGS sequence"/>
</dbReference>
<keyword evidence="2 6" id="KW-0547">Nucleotide-binding</keyword>
<keyword evidence="3 6" id="KW-0067">ATP-binding</keyword>
<dbReference type="GO" id="GO:0005739">
    <property type="term" value="C:mitochondrion"/>
    <property type="evidence" value="ECO:0007669"/>
    <property type="project" value="TreeGrafter"/>
</dbReference>
<name>A0A163K902_ABSGL</name>
<dbReference type="EMBL" id="LT554554">
    <property type="protein sequence ID" value="SAM06231.1"/>
    <property type="molecule type" value="Genomic_DNA"/>
</dbReference>
<dbReference type="InterPro" id="IPR037171">
    <property type="entry name" value="NagB/RpiA_transferase-like"/>
</dbReference>
<dbReference type="OrthoDB" id="2015992at2759"/>
<evidence type="ECO:0000256" key="6">
    <source>
        <dbReference type="RuleBase" id="RU361279"/>
    </source>
</evidence>
<dbReference type="PANTHER" id="PTHR23407">
    <property type="entry name" value="ATPASE INHIBITOR/5-FORMYLTETRAHYDROFOLATE CYCLO-LIGASE"/>
    <property type="match status" value="1"/>
</dbReference>
<comment type="catalytic activity">
    <reaction evidence="4 6">
        <text>(6S)-5-formyl-5,6,7,8-tetrahydrofolate + ATP = (6R)-5,10-methenyltetrahydrofolate + ADP + phosphate</text>
        <dbReference type="Rhea" id="RHEA:10488"/>
        <dbReference type="ChEBI" id="CHEBI:30616"/>
        <dbReference type="ChEBI" id="CHEBI:43474"/>
        <dbReference type="ChEBI" id="CHEBI:57455"/>
        <dbReference type="ChEBI" id="CHEBI:57457"/>
        <dbReference type="ChEBI" id="CHEBI:456216"/>
        <dbReference type="EC" id="6.3.3.2"/>
    </reaction>
</comment>
<comment type="cofactor">
    <cofactor evidence="6">
        <name>Mg(2+)</name>
        <dbReference type="ChEBI" id="CHEBI:18420"/>
    </cofactor>
</comment>
<keyword evidence="6" id="KW-0479">Metal-binding</keyword>
<sequence>MSIEKSKMIKKRRRSKEKGWRAFGFWLGAYGRPFSNPALSPYVFPLFDLFSFSLFLQFPWLTINMTTSLQLLKRTLRKEMATRLKAVTADSINSQSDGVFKQLIELDEFKASKSISVYISMPTCEINTRAMIRYILEADKTCYIPRCTKNTMDMVKITSWEDYLSLPINKWDIPEPPLHQVRENALDVNGLDLILVPGVAFDSDRNRIGHGKGYYDRYLLKYQDWATRNNKPMVKTVALALQEQIVDLGTIPLEQTDQKLDHILTPLQKL</sequence>
<proteinExistence type="inferred from homology"/>
<dbReference type="OMA" id="STIYPCQ"/>
<evidence type="ECO:0000256" key="3">
    <source>
        <dbReference type="ARBA" id="ARBA00022840"/>
    </source>
</evidence>
<evidence type="ECO:0000256" key="2">
    <source>
        <dbReference type="ARBA" id="ARBA00022741"/>
    </source>
</evidence>
<evidence type="ECO:0000256" key="5">
    <source>
        <dbReference type="ARBA" id="ARBA00038966"/>
    </source>
</evidence>
<dbReference type="AlphaFoldDB" id="A0A163K902"/>
<dbReference type="FunFam" id="3.40.50.10420:FF:000007">
    <property type="entry name" value="5-formyltetrahydrofolate cyclo-ligase"/>
    <property type="match status" value="1"/>
</dbReference>
<dbReference type="EC" id="6.3.3.2" evidence="5 6"/>
<evidence type="ECO:0000313" key="8">
    <source>
        <dbReference type="Proteomes" id="UP000078561"/>
    </source>
</evidence>
<evidence type="ECO:0000256" key="4">
    <source>
        <dbReference type="ARBA" id="ARBA00036539"/>
    </source>
</evidence>
<dbReference type="GO" id="GO:0035999">
    <property type="term" value="P:tetrahydrofolate interconversion"/>
    <property type="evidence" value="ECO:0007669"/>
    <property type="project" value="TreeGrafter"/>
</dbReference>
<organism evidence="7">
    <name type="scientific">Absidia glauca</name>
    <name type="common">Pin mould</name>
    <dbReference type="NCBI Taxonomy" id="4829"/>
    <lineage>
        <taxon>Eukaryota</taxon>
        <taxon>Fungi</taxon>
        <taxon>Fungi incertae sedis</taxon>
        <taxon>Mucoromycota</taxon>
        <taxon>Mucoromycotina</taxon>
        <taxon>Mucoromycetes</taxon>
        <taxon>Mucorales</taxon>
        <taxon>Cunninghamellaceae</taxon>
        <taxon>Absidia</taxon>
    </lineage>
</organism>
<evidence type="ECO:0000313" key="7">
    <source>
        <dbReference type="EMBL" id="SAM06231.1"/>
    </source>
</evidence>
<dbReference type="Gene3D" id="3.40.50.10420">
    <property type="entry name" value="NagB/RpiA/CoA transferase-like"/>
    <property type="match status" value="1"/>
</dbReference>
<dbReference type="PANTHER" id="PTHR23407:SF1">
    <property type="entry name" value="5-FORMYLTETRAHYDROFOLATE CYCLO-LIGASE"/>
    <property type="match status" value="1"/>
</dbReference>
<dbReference type="InParanoid" id="A0A163K902"/>